<dbReference type="InterPro" id="IPR011009">
    <property type="entry name" value="Kinase-like_dom_sf"/>
</dbReference>
<dbReference type="SUPFAM" id="SSF56112">
    <property type="entry name" value="Protein kinase-like (PK-like)"/>
    <property type="match status" value="1"/>
</dbReference>
<organism evidence="2 3">
    <name type="scientific">Tribonema minus</name>
    <dbReference type="NCBI Taxonomy" id="303371"/>
    <lineage>
        <taxon>Eukaryota</taxon>
        <taxon>Sar</taxon>
        <taxon>Stramenopiles</taxon>
        <taxon>Ochrophyta</taxon>
        <taxon>PX clade</taxon>
        <taxon>Xanthophyceae</taxon>
        <taxon>Tribonematales</taxon>
        <taxon>Tribonemataceae</taxon>
        <taxon>Tribonema</taxon>
    </lineage>
</organism>
<dbReference type="PANTHER" id="PTHR12984:SF6">
    <property type="entry name" value="SCY1-LIKE PROTEIN 2"/>
    <property type="match status" value="1"/>
</dbReference>
<evidence type="ECO:0000313" key="3">
    <source>
        <dbReference type="Proteomes" id="UP000664859"/>
    </source>
</evidence>
<dbReference type="InterPro" id="IPR051177">
    <property type="entry name" value="CIK-Related_Protein"/>
</dbReference>
<feature type="non-terminal residue" evidence="2">
    <location>
        <position position="1"/>
    </location>
</feature>
<dbReference type="EMBL" id="JAFCMP010000515">
    <property type="protein sequence ID" value="KAG5178436.1"/>
    <property type="molecule type" value="Genomic_DNA"/>
</dbReference>
<protein>
    <submittedName>
        <fullName evidence="2">Kinase-like domain-containing protein</fullName>
    </submittedName>
</protein>
<dbReference type="PROSITE" id="PS50011">
    <property type="entry name" value="PROTEIN_KINASE_DOM"/>
    <property type="match status" value="1"/>
</dbReference>
<comment type="caution">
    <text evidence="2">The sequence shown here is derived from an EMBL/GenBank/DDBJ whole genome shotgun (WGS) entry which is preliminary data.</text>
</comment>
<dbReference type="Gene3D" id="1.10.510.10">
    <property type="entry name" value="Transferase(Phosphotransferase) domain 1"/>
    <property type="match status" value="1"/>
</dbReference>
<dbReference type="GO" id="GO:0005524">
    <property type="term" value="F:ATP binding"/>
    <property type="evidence" value="ECO:0007669"/>
    <property type="project" value="InterPro"/>
</dbReference>
<keyword evidence="2" id="KW-0418">Kinase</keyword>
<dbReference type="OrthoDB" id="79687at2759"/>
<dbReference type="Pfam" id="PF00069">
    <property type="entry name" value="Pkinase"/>
    <property type="match status" value="1"/>
</dbReference>
<feature type="domain" description="Protein kinase" evidence="1">
    <location>
        <begin position="13"/>
        <end position="254"/>
    </location>
</feature>
<evidence type="ECO:0000259" key="1">
    <source>
        <dbReference type="PROSITE" id="PS50011"/>
    </source>
</evidence>
<proteinExistence type="predicted"/>
<dbReference type="Proteomes" id="UP000664859">
    <property type="component" value="Unassembled WGS sequence"/>
</dbReference>
<dbReference type="Gene3D" id="3.30.200.20">
    <property type="entry name" value="Phosphorylase Kinase, domain 1"/>
    <property type="match status" value="1"/>
</dbReference>
<sequence length="254" mass="27006">MGSEISKNYHVADQPSASGGNACLWRIYSARSKATGDPVSVWVFNKSEDLRDVTDKAHKERIMDILRREVKALKSMRHPSIVSVVETFEEARGGGLAFVTERVKCSLANALGDMRHVTPSSPAAAAAAAAGALEAYEVARGVASVAEALQYVHAIARRLHLNLAPESLLITPTGQWKLAGFGYSLELPRDGGDATACPHFHSGGGPLDGPWRLHPLLPFSSPEAVAPPGEALVTPASDAFALGALAFEAYAKRR</sequence>
<name>A0A836CBT0_9STRA</name>
<accession>A0A836CBT0</accession>
<dbReference type="SMART" id="SM00220">
    <property type="entry name" value="S_TKc"/>
    <property type="match status" value="1"/>
</dbReference>
<dbReference type="AlphaFoldDB" id="A0A836CBT0"/>
<reference evidence="2" key="1">
    <citation type="submission" date="2021-02" db="EMBL/GenBank/DDBJ databases">
        <title>First Annotated Genome of the Yellow-green Alga Tribonema minus.</title>
        <authorList>
            <person name="Mahan K.M."/>
        </authorList>
    </citation>
    <scope>NUCLEOTIDE SEQUENCE</scope>
    <source>
        <strain evidence="2">UTEX B ZZ1240</strain>
    </source>
</reference>
<keyword evidence="3" id="KW-1185">Reference proteome</keyword>
<dbReference type="InterPro" id="IPR000719">
    <property type="entry name" value="Prot_kinase_dom"/>
</dbReference>
<gene>
    <name evidence="2" type="ORF">JKP88DRAFT_329803</name>
</gene>
<keyword evidence="2" id="KW-0808">Transferase</keyword>
<dbReference type="GO" id="GO:0004672">
    <property type="term" value="F:protein kinase activity"/>
    <property type="evidence" value="ECO:0007669"/>
    <property type="project" value="InterPro"/>
</dbReference>
<evidence type="ECO:0000313" key="2">
    <source>
        <dbReference type="EMBL" id="KAG5178436.1"/>
    </source>
</evidence>
<dbReference type="PANTHER" id="PTHR12984">
    <property type="entry name" value="SCY1-RELATED S/T PROTEIN KINASE-LIKE"/>
    <property type="match status" value="1"/>
</dbReference>